<feature type="region of interest" description="Disordered" evidence="9">
    <location>
        <begin position="135"/>
        <end position="193"/>
    </location>
</feature>
<dbReference type="SMART" id="SM00184">
    <property type="entry name" value="RING"/>
    <property type="match status" value="1"/>
</dbReference>
<dbReference type="Pfam" id="PF13639">
    <property type="entry name" value="zf-RING_2"/>
    <property type="match status" value="1"/>
</dbReference>
<dbReference type="InterPro" id="IPR051834">
    <property type="entry name" value="RING_finger_E3_ligase"/>
</dbReference>
<dbReference type="Pfam" id="PF14369">
    <property type="entry name" value="Zn_ribbon_19"/>
    <property type="match status" value="1"/>
</dbReference>
<dbReference type="STRING" id="246404.A0A507ELB7"/>
<evidence type="ECO:0000256" key="4">
    <source>
        <dbReference type="ARBA" id="ARBA00022723"/>
    </source>
</evidence>
<dbReference type="InterPro" id="IPR039525">
    <property type="entry name" value="RNF126-like_zinc-ribbon"/>
</dbReference>
<proteinExistence type="predicted"/>
<evidence type="ECO:0000256" key="1">
    <source>
        <dbReference type="ARBA" id="ARBA00000900"/>
    </source>
</evidence>
<organism evidence="11 12">
    <name type="scientific">Chytriomyces confervae</name>
    <dbReference type="NCBI Taxonomy" id="246404"/>
    <lineage>
        <taxon>Eukaryota</taxon>
        <taxon>Fungi</taxon>
        <taxon>Fungi incertae sedis</taxon>
        <taxon>Chytridiomycota</taxon>
        <taxon>Chytridiomycota incertae sedis</taxon>
        <taxon>Chytridiomycetes</taxon>
        <taxon>Chytridiales</taxon>
        <taxon>Chytriomycetaceae</taxon>
        <taxon>Chytriomyces</taxon>
    </lineage>
</organism>
<evidence type="ECO:0000256" key="6">
    <source>
        <dbReference type="ARBA" id="ARBA00022786"/>
    </source>
</evidence>
<dbReference type="OrthoDB" id="8062037at2759"/>
<dbReference type="InterPro" id="IPR001841">
    <property type="entry name" value="Znf_RING"/>
</dbReference>
<dbReference type="EC" id="2.3.2.27" evidence="2"/>
<keyword evidence="6" id="KW-0833">Ubl conjugation pathway</keyword>
<reference evidence="11 12" key="1">
    <citation type="journal article" date="2019" name="Sci. Rep.">
        <title>Comparative genomics of chytrid fungi reveal insights into the obligate biotrophic and pathogenic lifestyle of Synchytrium endobioticum.</title>
        <authorList>
            <person name="van de Vossenberg B.T.L.H."/>
            <person name="Warris S."/>
            <person name="Nguyen H.D.T."/>
            <person name="van Gent-Pelzer M.P.E."/>
            <person name="Joly D.L."/>
            <person name="van de Geest H.C."/>
            <person name="Bonants P.J.M."/>
            <person name="Smith D.S."/>
            <person name="Levesque C.A."/>
            <person name="van der Lee T.A.J."/>
        </authorList>
    </citation>
    <scope>NUCLEOTIDE SEQUENCE [LARGE SCALE GENOMIC DNA]</scope>
    <source>
        <strain evidence="11 12">CBS 675.73</strain>
    </source>
</reference>
<dbReference type="GO" id="GO:0008270">
    <property type="term" value="F:zinc ion binding"/>
    <property type="evidence" value="ECO:0007669"/>
    <property type="project" value="UniProtKB-KW"/>
</dbReference>
<evidence type="ECO:0000256" key="9">
    <source>
        <dbReference type="SAM" id="MobiDB-lite"/>
    </source>
</evidence>
<dbReference type="Gene3D" id="3.30.40.10">
    <property type="entry name" value="Zinc/RING finger domain, C3HC4 (zinc finger)"/>
    <property type="match status" value="1"/>
</dbReference>
<dbReference type="PANTHER" id="PTHR45931">
    <property type="entry name" value="SI:CH211-59O9.10"/>
    <property type="match status" value="1"/>
</dbReference>
<keyword evidence="5 8" id="KW-0863">Zinc-finger</keyword>
<dbReference type="AlphaFoldDB" id="A0A507ELB7"/>
<keyword evidence="4" id="KW-0479">Metal-binding</keyword>
<comment type="catalytic activity">
    <reaction evidence="1">
        <text>S-ubiquitinyl-[E2 ubiquitin-conjugating enzyme]-L-cysteine + [acceptor protein]-L-lysine = [E2 ubiquitin-conjugating enzyme]-L-cysteine + N(6)-ubiquitinyl-[acceptor protein]-L-lysine.</text>
        <dbReference type="EC" id="2.3.2.27"/>
    </reaction>
</comment>
<comment type="caution">
    <text evidence="11">The sequence shown here is derived from an EMBL/GenBank/DDBJ whole genome shotgun (WGS) entry which is preliminary data.</text>
</comment>
<dbReference type="CDD" id="cd16454">
    <property type="entry name" value="RING-H2_PA-TM-RING"/>
    <property type="match status" value="1"/>
</dbReference>
<gene>
    <name evidence="11" type="ORF">CcCBS67573_g08350</name>
</gene>
<dbReference type="GO" id="GO:0005634">
    <property type="term" value="C:nucleus"/>
    <property type="evidence" value="ECO:0007669"/>
    <property type="project" value="TreeGrafter"/>
</dbReference>
<evidence type="ECO:0000313" key="12">
    <source>
        <dbReference type="Proteomes" id="UP000320333"/>
    </source>
</evidence>
<accession>A0A507ELB7</accession>
<feature type="compositionally biased region" description="Basic and acidic residues" evidence="9">
    <location>
        <begin position="148"/>
        <end position="159"/>
    </location>
</feature>
<sequence>MNTYFCHQCQSQFQLPPTATPSAPFCSECGSDFVEAVDEDDHFDSESEYAAFDTDGTPTRVPHAPIAGGLSELFNMMIISQLARGPRTAGVVGGTTGIGSDPHVRAGTFAGGVSISSQSGGRPVFYGDLAGLGGGDRTVPPMGVTSTLRDRVQERDERGGQAAMPGMPTRPGTASDANADRNQSADPDMSLDERRREEVTRMIHLLFNGMGSVRSGSGSGTNSLFQLFGGIGDPRDYAFGQSGYDDVITQLMGQLGQGNTPHLTEDQIARLPRVFVRAKDLGEHPECPVCQEDFSNEGSGEQVVKLECMHHFHPSCIENWLKLNASCPVCRKPVTDPARGPASI</sequence>
<dbReference type="PROSITE" id="PS50089">
    <property type="entry name" value="ZF_RING_2"/>
    <property type="match status" value="1"/>
</dbReference>
<dbReference type="SUPFAM" id="SSF57850">
    <property type="entry name" value="RING/U-box"/>
    <property type="match status" value="1"/>
</dbReference>
<dbReference type="Proteomes" id="UP000320333">
    <property type="component" value="Unassembled WGS sequence"/>
</dbReference>
<evidence type="ECO:0000256" key="2">
    <source>
        <dbReference type="ARBA" id="ARBA00012483"/>
    </source>
</evidence>
<dbReference type="PANTHER" id="PTHR45931:SF3">
    <property type="entry name" value="RING ZINC FINGER-CONTAINING PROTEIN"/>
    <property type="match status" value="1"/>
</dbReference>
<dbReference type="GO" id="GO:0006511">
    <property type="term" value="P:ubiquitin-dependent protein catabolic process"/>
    <property type="evidence" value="ECO:0007669"/>
    <property type="project" value="TreeGrafter"/>
</dbReference>
<keyword evidence="3" id="KW-0808">Transferase</keyword>
<evidence type="ECO:0000256" key="8">
    <source>
        <dbReference type="PROSITE-ProRule" id="PRU00175"/>
    </source>
</evidence>
<keyword evidence="12" id="KW-1185">Reference proteome</keyword>
<evidence type="ECO:0000256" key="3">
    <source>
        <dbReference type="ARBA" id="ARBA00022679"/>
    </source>
</evidence>
<keyword evidence="7" id="KW-0862">Zinc</keyword>
<feature type="domain" description="RING-type" evidence="10">
    <location>
        <begin position="287"/>
        <end position="331"/>
    </location>
</feature>
<evidence type="ECO:0000256" key="5">
    <source>
        <dbReference type="ARBA" id="ARBA00022771"/>
    </source>
</evidence>
<evidence type="ECO:0000259" key="10">
    <source>
        <dbReference type="PROSITE" id="PS50089"/>
    </source>
</evidence>
<evidence type="ECO:0000313" key="11">
    <source>
        <dbReference type="EMBL" id="TPX64654.1"/>
    </source>
</evidence>
<evidence type="ECO:0000256" key="7">
    <source>
        <dbReference type="ARBA" id="ARBA00022833"/>
    </source>
</evidence>
<dbReference type="InterPro" id="IPR013083">
    <property type="entry name" value="Znf_RING/FYVE/PHD"/>
</dbReference>
<protein>
    <recommendedName>
        <fullName evidence="2">RING-type E3 ubiquitin transferase</fullName>
        <ecNumber evidence="2">2.3.2.27</ecNumber>
    </recommendedName>
</protein>
<dbReference type="EMBL" id="QEAP01000534">
    <property type="protein sequence ID" value="TPX64654.1"/>
    <property type="molecule type" value="Genomic_DNA"/>
</dbReference>
<name>A0A507ELB7_9FUNG</name>
<dbReference type="GO" id="GO:0061630">
    <property type="term" value="F:ubiquitin protein ligase activity"/>
    <property type="evidence" value="ECO:0007669"/>
    <property type="project" value="UniProtKB-EC"/>
</dbReference>